<comment type="caution">
    <text evidence="2">The sequence shown here is derived from an EMBL/GenBank/DDBJ whole genome shotgun (WGS) entry which is preliminary data.</text>
</comment>
<feature type="binding site" evidence="1">
    <location>
        <position position="298"/>
    </location>
    <ligand>
        <name>Mg(2+)</name>
        <dbReference type="ChEBI" id="CHEBI:18420"/>
        <label>1</label>
    </ligand>
</feature>
<gene>
    <name evidence="2" type="ORF">CVO96_01220</name>
</gene>
<dbReference type="Gene3D" id="1.10.4080.10">
    <property type="entry name" value="ADP-ribosylation/Crystallin J1"/>
    <property type="match status" value="1"/>
</dbReference>
<dbReference type="Pfam" id="PF03747">
    <property type="entry name" value="ADP_ribosyl_GH"/>
    <property type="match status" value="1"/>
</dbReference>
<comment type="cofactor">
    <cofactor evidence="1">
        <name>Mg(2+)</name>
        <dbReference type="ChEBI" id="CHEBI:18420"/>
    </cofactor>
    <text evidence="1">Binds 2 magnesium ions per subunit.</text>
</comment>
<keyword evidence="1" id="KW-0479">Metal-binding</keyword>
<feature type="binding site" evidence="1">
    <location>
        <position position="56"/>
    </location>
    <ligand>
        <name>Mg(2+)</name>
        <dbReference type="ChEBI" id="CHEBI:18420"/>
        <label>1</label>
    </ligand>
</feature>
<sequence length="358" mass="37719">MTVPHLRALLSLTAADALGAATEFKTPQAIQARYGPRIETYQPGSVFGFAPGEATDDSQMTLATLLGYARRQGLGGVVQALREWLATGPPDVGSLTRQALSWHTRQGGPGDGLDDRVDGGVRAWQASGFQSAGNGGLMRIAAVWLAGFQGAALAREATVVTALTHADPRCVHASVFFTAFLERLDPGEPAGRPDFTEAARSALGVMDEFDARAALLDAGLFGVELRAAHAGFGERDREARAQVRARVRSGLDGHLTSQSGYVLDTLEAALVHARTADLSDDWLSGVQPAVMLGDDSDTVACVVGALLGARGLEVPAPLLPPLRLGHSWPGWGRDWACTEHFGRLLGSAVEGARQCPEP</sequence>
<feature type="binding site" evidence="1">
    <location>
        <position position="55"/>
    </location>
    <ligand>
        <name>Mg(2+)</name>
        <dbReference type="ChEBI" id="CHEBI:18420"/>
        <label>1</label>
    </ligand>
</feature>
<dbReference type="RefSeq" id="WP_103309422.1">
    <property type="nucleotide sequence ID" value="NZ_PPPD01000001.1"/>
</dbReference>
<reference evidence="2 3" key="1">
    <citation type="submission" date="2018-01" db="EMBL/GenBank/DDBJ databases">
        <title>Deinococcus koreensis sp. nov., a radiation-resistant bacterium isolated from river water.</title>
        <authorList>
            <person name="Choi A."/>
        </authorList>
    </citation>
    <scope>NUCLEOTIDE SEQUENCE [LARGE SCALE GENOMIC DNA]</scope>
    <source>
        <strain evidence="2 3">SJW1-2</strain>
    </source>
</reference>
<dbReference type="GO" id="GO:0046872">
    <property type="term" value="F:metal ion binding"/>
    <property type="evidence" value="ECO:0007669"/>
    <property type="project" value="UniProtKB-KW"/>
</dbReference>
<evidence type="ECO:0000313" key="2">
    <source>
        <dbReference type="EMBL" id="PNY80156.1"/>
    </source>
</evidence>
<evidence type="ECO:0000256" key="1">
    <source>
        <dbReference type="PIRSR" id="PIRSR605502-1"/>
    </source>
</evidence>
<name>A0A2K3UUE1_9DEIO</name>
<dbReference type="InterPro" id="IPR005502">
    <property type="entry name" value="Ribosyl_crysJ1"/>
</dbReference>
<dbReference type="OrthoDB" id="9798107at2"/>
<organism evidence="2 3">
    <name type="scientific">Deinococcus koreensis</name>
    <dbReference type="NCBI Taxonomy" id="2054903"/>
    <lineage>
        <taxon>Bacteria</taxon>
        <taxon>Thermotogati</taxon>
        <taxon>Deinococcota</taxon>
        <taxon>Deinococci</taxon>
        <taxon>Deinococcales</taxon>
        <taxon>Deinococcaceae</taxon>
        <taxon>Deinococcus</taxon>
    </lineage>
</organism>
<feature type="binding site" evidence="1">
    <location>
        <position position="295"/>
    </location>
    <ligand>
        <name>Mg(2+)</name>
        <dbReference type="ChEBI" id="CHEBI:18420"/>
        <label>1</label>
    </ligand>
</feature>
<keyword evidence="1" id="KW-0460">Magnesium</keyword>
<feature type="binding site" evidence="1">
    <location>
        <position position="57"/>
    </location>
    <ligand>
        <name>Mg(2+)</name>
        <dbReference type="ChEBI" id="CHEBI:18420"/>
        <label>1</label>
    </ligand>
</feature>
<dbReference type="EMBL" id="PPPD01000001">
    <property type="protein sequence ID" value="PNY80156.1"/>
    <property type="molecule type" value="Genomic_DNA"/>
</dbReference>
<dbReference type="PANTHER" id="PTHR16222:SF12">
    <property type="entry name" value="ADP-RIBOSYLGLYCOHYDROLASE-RELATED"/>
    <property type="match status" value="1"/>
</dbReference>
<proteinExistence type="predicted"/>
<dbReference type="AlphaFoldDB" id="A0A2K3UUE1"/>
<dbReference type="SUPFAM" id="SSF101478">
    <property type="entry name" value="ADP-ribosylglycohydrolase"/>
    <property type="match status" value="1"/>
</dbReference>
<dbReference type="PANTHER" id="PTHR16222">
    <property type="entry name" value="ADP-RIBOSYLGLYCOHYDROLASE"/>
    <property type="match status" value="1"/>
</dbReference>
<dbReference type="Proteomes" id="UP000236379">
    <property type="component" value="Unassembled WGS sequence"/>
</dbReference>
<feature type="binding site" evidence="1">
    <location>
        <position position="297"/>
    </location>
    <ligand>
        <name>Mg(2+)</name>
        <dbReference type="ChEBI" id="CHEBI:18420"/>
        <label>1</label>
    </ligand>
</feature>
<keyword evidence="2" id="KW-0378">Hydrolase</keyword>
<dbReference type="InterPro" id="IPR036705">
    <property type="entry name" value="Ribosyl_crysJ1_sf"/>
</dbReference>
<protein>
    <submittedName>
        <fullName evidence="2">ADP-ribosylglycohydrolase</fullName>
    </submittedName>
</protein>
<dbReference type="GO" id="GO:0016787">
    <property type="term" value="F:hydrolase activity"/>
    <property type="evidence" value="ECO:0007669"/>
    <property type="project" value="UniProtKB-KW"/>
</dbReference>
<accession>A0A2K3UUE1</accession>
<evidence type="ECO:0000313" key="3">
    <source>
        <dbReference type="Proteomes" id="UP000236379"/>
    </source>
</evidence>
<dbReference type="InterPro" id="IPR050792">
    <property type="entry name" value="ADP-ribosylglycohydrolase"/>
</dbReference>
<keyword evidence="3" id="KW-1185">Reference proteome</keyword>